<dbReference type="AlphaFoldDB" id="A0A847RTM4"/>
<dbReference type="GO" id="GO:0006351">
    <property type="term" value="P:DNA-templated transcription"/>
    <property type="evidence" value="ECO:0007669"/>
    <property type="project" value="TreeGrafter"/>
</dbReference>
<dbReference type="InterPro" id="IPR000847">
    <property type="entry name" value="LysR_HTH_N"/>
</dbReference>
<dbReference type="InterPro" id="IPR058163">
    <property type="entry name" value="LysR-type_TF_proteobact-type"/>
</dbReference>
<dbReference type="GO" id="GO:0003700">
    <property type="term" value="F:DNA-binding transcription factor activity"/>
    <property type="evidence" value="ECO:0007669"/>
    <property type="project" value="InterPro"/>
</dbReference>
<evidence type="ECO:0000259" key="6">
    <source>
        <dbReference type="PROSITE" id="PS50931"/>
    </source>
</evidence>
<dbReference type="EMBL" id="JABAIM010000001">
    <property type="protein sequence ID" value="NLR74560.1"/>
    <property type="molecule type" value="Genomic_DNA"/>
</dbReference>
<comment type="similarity">
    <text evidence="1">Belongs to the LysR transcriptional regulatory family.</text>
</comment>
<dbReference type="PROSITE" id="PS50931">
    <property type="entry name" value="HTH_LYSR"/>
    <property type="match status" value="1"/>
</dbReference>
<keyword evidence="5" id="KW-0804">Transcription</keyword>
<gene>
    <name evidence="7" type="ORF">HF682_05250</name>
</gene>
<dbReference type="InterPro" id="IPR036390">
    <property type="entry name" value="WH_DNA-bd_sf"/>
</dbReference>
<evidence type="ECO:0000256" key="2">
    <source>
        <dbReference type="ARBA" id="ARBA00023015"/>
    </source>
</evidence>
<organism evidence="7 8">
    <name type="scientific">Leeia aquatica</name>
    <dbReference type="NCBI Taxonomy" id="2725557"/>
    <lineage>
        <taxon>Bacteria</taxon>
        <taxon>Pseudomonadati</taxon>
        <taxon>Pseudomonadota</taxon>
        <taxon>Betaproteobacteria</taxon>
        <taxon>Neisseriales</taxon>
        <taxon>Leeiaceae</taxon>
        <taxon>Leeia</taxon>
    </lineage>
</organism>
<comment type="caution">
    <text evidence="7">The sequence shown here is derived from an EMBL/GenBank/DDBJ whole genome shotgun (WGS) entry which is preliminary data.</text>
</comment>
<dbReference type="InterPro" id="IPR005119">
    <property type="entry name" value="LysR_subst-bd"/>
</dbReference>
<sequence length="291" mass="31941">MNIPLHALRAFAAAARHLSFTRAAEELYLSQPAISQQVKQLEERLGVALFRRLPRGLVLTDEGAALLPVVNDSFARLAGTLNHLQGGRPSEVLNLGVVNSFAVGWLLPRLADFQRTHPQIDLRLFTHNNAVDLLGEGLDMAIRFGSGHWHGTAATELLHAPLTPMCSPQLALSLKQPADLLQQPLLRSYRQDEWPRWFDAAGLPAPMIRGLVFDTSLAMAEAAAQGLGVALLPALLFQHDLSQGRLVQLFPIALHGGSYWLTWLQGRPVSRAMQEFQQWLGNSSRAGGLQP</sequence>
<protein>
    <submittedName>
        <fullName evidence="7">LysR family transcriptional regulator</fullName>
    </submittedName>
</protein>
<dbReference type="SUPFAM" id="SSF46785">
    <property type="entry name" value="Winged helix' DNA-binding domain"/>
    <property type="match status" value="1"/>
</dbReference>
<dbReference type="Gene3D" id="3.40.190.10">
    <property type="entry name" value="Periplasmic binding protein-like II"/>
    <property type="match status" value="2"/>
</dbReference>
<dbReference type="PRINTS" id="PR00039">
    <property type="entry name" value="HTHLYSR"/>
</dbReference>
<dbReference type="Pfam" id="PF00126">
    <property type="entry name" value="HTH_1"/>
    <property type="match status" value="1"/>
</dbReference>
<keyword evidence="3" id="KW-0238">DNA-binding</keyword>
<dbReference type="SUPFAM" id="SSF53850">
    <property type="entry name" value="Periplasmic binding protein-like II"/>
    <property type="match status" value="1"/>
</dbReference>
<evidence type="ECO:0000256" key="3">
    <source>
        <dbReference type="ARBA" id="ARBA00023125"/>
    </source>
</evidence>
<evidence type="ECO:0000313" key="7">
    <source>
        <dbReference type="EMBL" id="NLR74560.1"/>
    </source>
</evidence>
<dbReference type="Proteomes" id="UP000587991">
    <property type="component" value="Unassembled WGS sequence"/>
</dbReference>
<evidence type="ECO:0000256" key="4">
    <source>
        <dbReference type="ARBA" id="ARBA00023159"/>
    </source>
</evidence>
<dbReference type="Pfam" id="PF03466">
    <property type="entry name" value="LysR_substrate"/>
    <property type="match status" value="1"/>
</dbReference>
<keyword evidence="8" id="KW-1185">Reference proteome</keyword>
<keyword evidence="4" id="KW-0010">Activator</keyword>
<reference evidence="7 8" key="1">
    <citation type="submission" date="2020-04" db="EMBL/GenBank/DDBJ databases">
        <title>Draft genome of Leeia sp. IMCC25680.</title>
        <authorList>
            <person name="Song J."/>
            <person name="Cho J.-C."/>
        </authorList>
    </citation>
    <scope>NUCLEOTIDE SEQUENCE [LARGE SCALE GENOMIC DNA]</scope>
    <source>
        <strain evidence="7 8">IMCC25680</strain>
    </source>
</reference>
<name>A0A847RTM4_9NEIS</name>
<accession>A0A847RTM4</accession>
<keyword evidence="2" id="KW-0805">Transcription regulation</keyword>
<dbReference type="GO" id="GO:0043565">
    <property type="term" value="F:sequence-specific DNA binding"/>
    <property type="evidence" value="ECO:0007669"/>
    <property type="project" value="TreeGrafter"/>
</dbReference>
<dbReference type="Gene3D" id="1.10.10.10">
    <property type="entry name" value="Winged helix-like DNA-binding domain superfamily/Winged helix DNA-binding domain"/>
    <property type="match status" value="1"/>
</dbReference>
<dbReference type="PANTHER" id="PTHR30537:SF70">
    <property type="entry name" value="HTH-TYPE TRANSCRIPTIONAL ACTIVATOR AMPR"/>
    <property type="match status" value="1"/>
</dbReference>
<feature type="domain" description="HTH lysR-type" evidence="6">
    <location>
        <begin position="3"/>
        <end position="60"/>
    </location>
</feature>
<evidence type="ECO:0000256" key="1">
    <source>
        <dbReference type="ARBA" id="ARBA00009437"/>
    </source>
</evidence>
<dbReference type="PANTHER" id="PTHR30537">
    <property type="entry name" value="HTH-TYPE TRANSCRIPTIONAL REGULATOR"/>
    <property type="match status" value="1"/>
</dbReference>
<proteinExistence type="inferred from homology"/>
<dbReference type="RefSeq" id="WP_168876171.1">
    <property type="nucleotide sequence ID" value="NZ_JABAIM010000001.1"/>
</dbReference>
<dbReference type="FunFam" id="1.10.10.10:FF:000038">
    <property type="entry name" value="Glycine cleavage system transcriptional activator"/>
    <property type="match status" value="1"/>
</dbReference>
<evidence type="ECO:0000313" key="8">
    <source>
        <dbReference type="Proteomes" id="UP000587991"/>
    </source>
</evidence>
<dbReference type="InterPro" id="IPR036388">
    <property type="entry name" value="WH-like_DNA-bd_sf"/>
</dbReference>
<evidence type="ECO:0000256" key="5">
    <source>
        <dbReference type="ARBA" id="ARBA00023163"/>
    </source>
</evidence>